<dbReference type="OrthoDB" id="3813791at2"/>
<evidence type="ECO:0000259" key="6">
    <source>
        <dbReference type="Pfam" id="PF00296"/>
    </source>
</evidence>
<dbReference type="SUPFAM" id="SSF51679">
    <property type="entry name" value="Bacterial luciferase-like"/>
    <property type="match status" value="1"/>
</dbReference>
<dbReference type="Proteomes" id="UP000317881">
    <property type="component" value="Unassembled WGS sequence"/>
</dbReference>
<dbReference type="EMBL" id="BJND01000007">
    <property type="protein sequence ID" value="GEC03470.1"/>
    <property type="molecule type" value="Genomic_DNA"/>
</dbReference>
<evidence type="ECO:0000256" key="5">
    <source>
        <dbReference type="SAM" id="MobiDB-lite"/>
    </source>
</evidence>
<dbReference type="InterPro" id="IPR011251">
    <property type="entry name" value="Luciferase-like_dom"/>
</dbReference>
<evidence type="ECO:0000313" key="7">
    <source>
        <dbReference type="EMBL" id="GEC03470.1"/>
    </source>
</evidence>
<reference evidence="7 8" key="1">
    <citation type="submission" date="2019-06" db="EMBL/GenBank/DDBJ databases">
        <title>Whole genome shotgun sequence of Streptomyces spinoverrucosus NBRC 14228.</title>
        <authorList>
            <person name="Hosoyama A."/>
            <person name="Uohara A."/>
            <person name="Ohji S."/>
            <person name="Ichikawa N."/>
        </authorList>
    </citation>
    <scope>NUCLEOTIDE SEQUENCE [LARGE SCALE GENOMIC DNA]</scope>
    <source>
        <strain evidence="7 8">NBRC 14228</strain>
    </source>
</reference>
<sequence length="299" mass="30206">MVKTGISYSSLGSPDGTLPAPQEVARHAEQSGLDSLWASDHLATGAPFLESTVALAAAAGSTTRLEVGFGVLQLALRRLSWAAKQIGSLHALAPGRLHLGVGLGGVPADEWQAAGVPVAERARRTDAALRALPSLLTGRTTELPDLPGASVTLAPAVPVPPVWIGGGSPAALRRAATLGDGWLPAAITPEGVAEGLATLAELSGAAGRPVPRVTVTVFAALDGHLGGLSQDALVDVLHGQFGFPRELADAVAVSGPPELIAERIAAYAAAGAEHVVVCPIGGAWELQIELLGKARGLIA</sequence>
<name>A0A4Y3VCC4_9ACTN</name>
<feature type="domain" description="Luciferase-like" evidence="6">
    <location>
        <begin position="19"/>
        <end position="219"/>
    </location>
</feature>
<evidence type="ECO:0000256" key="2">
    <source>
        <dbReference type="ARBA" id="ARBA00022643"/>
    </source>
</evidence>
<dbReference type="RefSeq" id="WP_141307639.1">
    <property type="nucleotide sequence ID" value="NZ_BJND01000007.1"/>
</dbReference>
<keyword evidence="8" id="KW-1185">Reference proteome</keyword>
<organism evidence="7 8">
    <name type="scientific">Streptomyces spinoverrucosus</name>
    <dbReference type="NCBI Taxonomy" id="284043"/>
    <lineage>
        <taxon>Bacteria</taxon>
        <taxon>Bacillati</taxon>
        <taxon>Actinomycetota</taxon>
        <taxon>Actinomycetes</taxon>
        <taxon>Kitasatosporales</taxon>
        <taxon>Streptomycetaceae</taxon>
        <taxon>Streptomyces</taxon>
    </lineage>
</organism>
<comment type="caution">
    <text evidence="7">The sequence shown here is derived from an EMBL/GenBank/DDBJ whole genome shotgun (WGS) entry which is preliminary data.</text>
</comment>
<evidence type="ECO:0000256" key="3">
    <source>
        <dbReference type="ARBA" id="ARBA00023002"/>
    </source>
</evidence>
<evidence type="ECO:0000256" key="4">
    <source>
        <dbReference type="ARBA" id="ARBA00023033"/>
    </source>
</evidence>
<dbReference type="InterPro" id="IPR036661">
    <property type="entry name" value="Luciferase-like_sf"/>
</dbReference>
<dbReference type="Gene3D" id="3.20.20.30">
    <property type="entry name" value="Luciferase-like domain"/>
    <property type="match status" value="1"/>
</dbReference>
<dbReference type="Pfam" id="PF00296">
    <property type="entry name" value="Bac_luciferase"/>
    <property type="match status" value="1"/>
</dbReference>
<dbReference type="InterPro" id="IPR050172">
    <property type="entry name" value="SsuD_RutA_monooxygenase"/>
</dbReference>
<keyword evidence="4" id="KW-0503">Monooxygenase</keyword>
<keyword evidence="3" id="KW-0560">Oxidoreductase</keyword>
<evidence type="ECO:0000256" key="1">
    <source>
        <dbReference type="ARBA" id="ARBA00022630"/>
    </source>
</evidence>
<protein>
    <submittedName>
        <fullName evidence="7">N5,N10-methylene tetrahydromethanopterin reductase</fullName>
    </submittedName>
</protein>
<feature type="region of interest" description="Disordered" evidence="5">
    <location>
        <begin position="1"/>
        <end position="20"/>
    </location>
</feature>
<feature type="compositionally biased region" description="Polar residues" evidence="5">
    <location>
        <begin position="1"/>
        <end position="12"/>
    </location>
</feature>
<accession>A0A4Y3VCC4</accession>
<keyword evidence="1" id="KW-0285">Flavoprotein</keyword>
<dbReference type="AlphaFoldDB" id="A0A4Y3VCC4"/>
<gene>
    <name evidence="7" type="primary">hmd_1</name>
    <name evidence="7" type="ORF">SSP24_11250</name>
</gene>
<evidence type="ECO:0000313" key="8">
    <source>
        <dbReference type="Proteomes" id="UP000317881"/>
    </source>
</evidence>
<keyword evidence="2" id="KW-0288">FMN</keyword>
<dbReference type="PANTHER" id="PTHR42847">
    <property type="entry name" value="ALKANESULFONATE MONOOXYGENASE"/>
    <property type="match status" value="1"/>
</dbReference>
<dbReference type="PANTHER" id="PTHR42847:SF4">
    <property type="entry name" value="ALKANESULFONATE MONOOXYGENASE-RELATED"/>
    <property type="match status" value="1"/>
</dbReference>
<dbReference type="GO" id="GO:0046306">
    <property type="term" value="P:alkanesulfonate catabolic process"/>
    <property type="evidence" value="ECO:0007669"/>
    <property type="project" value="TreeGrafter"/>
</dbReference>
<proteinExistence type="predicted"/>
<dbReference type="GO" id="GO:0008726">
    <property type="term" value="F:alkanesulfonate monooxygenase activity"/>
    <property type="evidence" value="ECO:0007669"/>
    <property type="project" value="TreeGrafter"/>
</dbReference>